<evidence type="ECO:0000313" key="3">
    <source>
        <dbReference type="Proteomes" id="UP001597561"/>
    </source>
</evidence>
<evidence type="ECO:0000313" key="2">
    <source>
        <dbReference type="EMBL" id="MFD2912374.1"/>
    </source>
</evidence>
<keyword evidence="1" id="KW-0472">Membrane</keyword>
<dbReference type="RefSeq" id="WP_275579574.1">
    <property type="nucleotide sequence ID" value="NZ_JAFBDK010000005.1"/>
</dbReference>
<organism evidence="2 3">
    <name type="scientific">Jeotgalibacillus terrae</name>
    <dbReference type="NCBI Taxonomy" id="587735"/>
    <lineage>
        <taxon>Bacteria</taxon>
        <taxon>Bacillati</taxon>
        <taxon>Bacillota</taxon>
        <taxon>Bacilli</taxon>
        <taxon>Bacillales</taxon>
        <taxon>Caryophanaceae</taxon>
        <taxon>Jeotgalibacillus</taxon>
    </lineage>
</organism>
<keyword evidence="1" id="KW-0812">Transmembrane</keyword>
<proteinExistence type="predicted"/>
<keyword evidence="1" id="KW-1133">Transmembrane helix</keyword>
<protein>
    <submittedName>
        <fullName evidence="2">Uncharacterized protein</fullName>
    </submittedName>
</protein>
<sequence>MNVNFNVDWNVISIITNLLAWIVLVILVTRTYRKQDTEERQ</sequence>
<feature type="transmembrane region" description="Helical" evidence="1">
    <location>
        <begin position="12"/>
        <end position="32"/>
    </location>
</feature>
<dbReference type="EMBL" id="JBHUPG010000019">
    <property type="protein sequence ID" value="MFD2912374.1"/>
    <property type="molecule type" value="Genomic_DNA"/>
</dbReference>
<accession>A0ABW5ZH99</accession>
<dbReference type="Proteomes" id="UP001597561">
    <property type="component" value="Unassembled WGS sequence"/>
</dbReference>
<evidence type="ECO:0000256" key="1">
    <source>
        <dbReference type="SAM" id="Phobius"/>
    </source>
</evidence>
<name>A0ABW5ZH99_9BACL</name>
<keyword evidence="3" id="KW-1185">Reference proteome</keyword>
<comment type="caution">
    <text evidence="2">The sequence shown here is derived from an EMBL/GenBank/DDBJ whole genome shotgun (WGS) entry which is preliminary data.</text>
</comment>
<gene>
    <name evidence="2" type="ORF">ACFS5P_10850</name>
</gene>
<reference evidence="3" key="1">
    <citation type="journal article" date="2019" name="Int. J. Syst. Evol. Microbiol.">
        <title>The Global Catalogue of Microorganisms (GCM) 10K type strain sequencing project: providing services to taxonomists for standard genome sequencing and annotation.</title>
        <authorList>
            <consortium name="The Broad Institute Genomics Platform"/>
            <consortium name="The Broad Institute Genome Sequencing Center for Infectious Disease"/>
            <person name="Wu L."/>
            <person name="Ma J."/>
        </authorList>
    </citation>
    <scope>NUCLEOTIDE SEQUENCE [LARGE SCALE GENOMIC DNA]</scope>
    <source>
        <strain evidence="3">KCTC 13528</strain>
    </source>
</reference>